<dbReference type="RefSeq" id="WP_379575706.1">
    <property type="nucleotide sequence ID" value="NZ_JBHUFV010000043.1"/>
</dbReference>
<dbReference type="Pfam" id="PF17801">
    <property type="entry name" value="Melibiase_C"/>
    <property type="match status" value="1"/>
</dbReference>
<comment type="catalytic activity">
    <reaction evidence="5">
        <text>Hydrolysis of terminal, non-reducing alpha-D-galactose residues in alpha-D-galactosides, including galactose oligosaccharides, galactomannans and galactolipids.</text>
        <dbReference type="EC" id="3.2.1.22"/>
    </reaction>
</comment>
<feature type="domain" description="CBM6" evidence="7">
    <location>
        <begin position="447"/>
        <end position="570"/>
    </location>
</feature>
<reference evidence="9" key="1">
    <citation type="journal article" date="2019" name="Int. J. Syst. Evol. Microbiol.">
        <title>The Global Catalogue of Microorganisms (GCM) 10K type strain sequencing project: providing services to taxonomists for standard genome sequencing and annotation.</title>
        <authorList>
            <consortium name="The Broad Institute Genomics Platform"/>
            <consortium name="The Broad Institute Genome Sequencing Center for Infectious Disease"/>
            <person name="Wu L."/>
            <person name="Ma J."/>
        </authorList>
    </citation>
    <scope>NUCLEOTIDE SEQUENCE [LARGE SCALE GENOMIC DNA]</scope>
    <source>
        <strain evidence="9">ICMP 6774ER</strain>
    </source>
</reference>
<dbReference type="SUPFAM" id="SSF51011">
    <property type="entry name" value="Glycosyl hydrolase domain"/>
    <property type="match status" value="1"/>
</dbReference>
<dbReference type="EC" id="3.2.1.22" evidence="5"/>
<dbReference type="Pfam" id="PF16499">
    <property type="entry name" value="Melibiase_2"/>
    <property type="match status" value="2"/>
</dbReference>
<dbReference type="CDD" id="cd14792">
    <property type="entry name" value="GH27"/>
    <property type="match status" value="1"/>
</dbReference>
<comment type="caution">
    <text evidence="8">The sequence shown here is derived from an EMBL/GenBank/DDBJ whole genome shotgun (WGS) entry which is preliminary data.</text>
</comment>
<dbReference type="InterPro" id="IPR005084">
    <property type="entry name" value="CBM6"/>
</dbReference>
<keyword evidence="3 5" id="KW-0378">Hydrolase</keyword>
<dbReference type="InterPro" id="IPR041233">
    <property type="entry name" value="Melibiase_C"/>
</dbReference>
<dbReference type="PANTHER" id="PTHR11452">
    <property type="entry name" value="ALPHA-GALACTOSIDASE/ALPHA-N-ACETYLGALACTOSAMINIDASE"/>
    <property type="match status" value="1"/>
</dbReference>
<evidence type="ECO:0000313" key="8">
    <source>
        <dbReference type="EMBL" id="MFD1935481.1"/>
    </source>
</evidence>
<dbReference type="Pfam" id="PF03422">
    <property type="entry name" value="CBM_6"/>
    <property type="match status" value="1"/>
</dbReference>
<keyword evidence="4 5" id="KW-0326">Glycosidase</keyword>
<evidence type="ECO:0000256" key="2">
    <source>
        <dbReference type="ARBA" id="ARBA00022729"/>
    </source>
</evidence>
<evidence type="ECO:0000313" key="9">
    <source>
        <dbReference type="Proteomes" id="UP001597368"/>
    </source>
</evidence>
<dbReference type="InterPro" id="IPR013785">
    <property type="entry name" value="Aldolase_TIM"/>
</dbReference>
<dbReference type="PRINTS" id="PR00740">
    <property type="entry name" value="GLHYDRLASE27"/>
</dbReference>
<dbReference type="InterPro" id="IPR002241">
    <property type="entry name" value="Glyco_hydro_27"/>
</dbReference>
<dbReference type="SUPFAM" id="SSF51445">
    <property type="entry name" value="(Trans)glycosidases"/>
    <property type="match status" value="1"/>
</dbReference>
<evidence type="ECO:0000256" key="4">
    <source>
        <dbReference type="ARBA" id="ARBA00023295"/>
    </source>
</evidence>
<dbReference type="Pfam" id="PF16990">
    <property type="entry name" value="CBM_35"/>
    <property type="match status" value="1"/>
</dbReference>
<dbReference type="CDD" id="cd04082">
    <property type="entry name" value="CBM35_pectate_lyase-like"/>
    <property type="match status" value="2"/>
</dbReference>
<protein>
    <recommendedName>
        <fullName evidence="5">Alpha-galactosidase</fullName>
        <ecNumber evidence="5">3.2.1.22</ecNumber>
    </recommendedName>
    <alternativeName>
        <fullName evidence="5">Melibiase</fullName>
    </alternativeName>
</protein>
<dbReference type="SUPFAM" id="SSF49785">
    <property type="entry name" value="Galactose-binding domain-like"/>
    <property type="match status" value="2"/>
</dbReference>
<accession>A0ABW4T1G0</accession>
<dbReference type="Proteomes" id="UP001597368">
    <property type="component" value="Unassembled WGS sequence"/>
</dbReference>
<gene>
    <name evidence="8" type="ORF">ACFSKW_28815</name>
</gene>
<evidence type="ECO:0000256" key="3">
    <source>
        <dbReference type="ARBA" id="ARBA00022801"/>
    </source>
</evidence>
<dbReference type="PANTHER" id="PTHR11452:SF33">
    <property type="entry name" value="ALPHA-GALACTOSIDASE 2"/>
    <property type="match status" value="1"/>
</dbReference>
<dbReference type="InterPro" id="IPR017853">
    <property type="entry name" value="GH"/>
</dbReference>
<keyword evidence="9" id="KW-1185">Reference proteome</keyword>
<feature type="domain" description="CBM6" evidence="7">
    <location>
        <begin position="577"/>
        <end position="700"/>
    </location>
</feature>
<dbReference type="InterPro" id="IPR008979">
    <property type="entry name" value="Galactose-bd-like_sf"/>
</dbReference>
<comment type="similarity">
    <text evidence="1 5">Belongs to the glycosyl hydrolase 27 family.</text>
</comment>
<dbReference type="Gene3D" id="2.60.120.260">
    <property type="entry name" value="Galactose-binding domain-like"/>
    <property type="match status" value="2"/>
</dbReference>
<feature type="signal peptide" evidence="6">
    <location>
        <begin position="1"/>
        <end position="21"/>
    </location>
</feature>
<dbReference type="EMBL" id="JBHUFV010000043">
    <property type="protein sequence ID" value="MFD1935481.1"/>
    <property type="molecule type" value="Genomic_DNA"/>
</dbReference>
<keyword evidence="5" id="KW-1015">Disulfide bond</keyword>
<feature type="chain" id="PRO_5046991192" description="Alpha-galactosidase" evidence="6">
    <location>
        <begin position="22"/>
        <end position="700"/>
    </location>
</feature>
<name>A0ABW4T1G0_9ACTN</name>
<evidence type="ECO:0000256" key="1">
    <source>
        <dbReference type="ARBA" id="ARBA00009743"/>
    </source>
</evidence>
<keyword evidence="2 6" id="KW-0732">Signal</keyword>
<sequence>MRRWCAAAVAALVLAVPLTPAAPAAASDNGLSIRPAMGWSSWSFVRRWPDEAKMRAQADALVGSGLSAKGYVYVNLDDFYQKCDANGFVVDGFGRWAVDTAKFPGGIKALSDYVHAKGLKFGFYVTPGIAKNAVTRNTPVEGTAYHAADIADTAATMHKNYNCKNMYRLKWSHPGAQAFINSWANQMASWGVDYLKIDGVDATTIADVEAWDRALRQTGRPINFALSNNLPIAQATTWKRLANSWRTQGDVECYCGPGPNGSGYPLTTWAKISSRFNSAASWQPYAAPGGWNDLDSLQIGNGDQMGINADQRRSHLTLWAMAASPLLLGSDLTALTSTDLAMLTNERLIAVNQDGVAADRIVNSGVNQVWRKRESNGDYIVALFNTGTTGNSTVSVTWSQVGFTGAAQVTNLWSGASEGTVTSSYSATLRPGETRLIRARPASGTVTRLEAESATITQGVVESNHPGYSGTGFVNFDNVVGSGIEFTANAAQAGTATLTLRYANGTTTNRPMTISVNGGAPVGRDFPGTGAWGTWADATFTVPLNAGANSIKLAATTANGGPNIDYLDVPATTPPSTEYQAENATISQGMVESNHAGFTGTGFVNFDNVVGSSAEFAVDAAAAGERQMTLRFANGTTTDRPMDLTVNGAAVRSVSFPGTGAWTAWVETTVTVSLTAGPNTIRLTSSTANGGPNLDRITLA</sequence>
<dbReference type="Gene3D" id="2.60.40.1180">
    <property type="entry name" value="Golgi alpha-mannosidase II"/>
    <property type="match status" value="1"/>
</dbReference>
<dbReference type="PROSITE" id="PS51175">
    <property type="entry name" value="CBM6"/>
    <property type="match status" value="2"/>
</dbReference>
<evidence type="ECO:0000256" key="6">
    <source>
        <dbReference type="SAM" id="SignalP"/>
    </source>
</evidence>
<evidence type="ECO:0000259" key="7">
    <source>
        <dbReference type="PROSITE" id="PS51175"/>
    </source>
</evidence>
<evidence type="ECO:0000256" key="5">
    <source>
        <dbReference type="RuleBase" id="RU361168"/>
    </source>
</evidence>
<proteinExistence type="inferred from homology"/>
<organism evidence="8 9">
    <name type="scientific">Nonomuraea mangrovi</name>
    <dbReference type="NCBI Taxonomy" id="2316207"/>
    <lineage>
        <taxon>Bacteria</taxon>
        <taxon>Bacillati</taxon>
        <taxon>Actinomycetota</taxon>
        <taxon>Actinomycetes</taxon>
        <taxon>Streptosporangiales</taxon>
        <taxon>Streptosporangiaceae</taxon>
        <taxon>Nonomuraea</taxon>
    </lineage>
</organism>
<dbReference type="Gene3D" id="3.20.20.70">
    <property type="entry name" value="Aldolase class I"/>
    <property type="match status" value="1"/>
</dbReference>
<dbReference type="InterPro" id="IPR013780">
    <property type="entry name" value="Glyco_hydro_b"/>
</dbReference>